<name>A0AA44ANW6_9BACT</name>
<proteinExistence type="predicted"/>
<protein>
    <submittedName>
        <fullName evidence="2">Uncharacterized protein</fullName>
    </submittedName>
</protein>
<evidence type="ECO:0000256" key="1">
    <source>
        <dbReference type="SAM" id="MobiDB-lite"/>
    </source>
</evidence>
<comment type="caution">
    <text evidence="2">The sequence shown here is derived from an EMBL/GenBank/DDBJ whole genome shotgun (WGS) entry which is preliminary data.</text>
</comment>
<dbReference type="EMBL" id="WNDA01000023">
    <property type="protein sequence ID" value="MTU70177.1"/>
    <property type="molecule type" value="Genomic_DNA"/>
</dbReference>
<evidence type="ECO:0000313" key="2">
    <source>
        <dbReference type="EMBL" id="MTU70177.1"/>
    </source>
</evidence>
<gene>
    <name evidence="2" type="ORF">GMD92_14160</name>
</gene>
<feature type="compositionally biased region" description="Polar residues" evidence="1">
    <location>
        <begin position="62"/>
        <end position="77"/>
    </location>
</feature>
<reference evidence="2 3" key="1">
    <citation type="journal article" date="2019" name="Nat. Med.">
        <title>A library of human gut bacterial isolates paired with longitudinal multiomics data enables mechanistic microbiome research.</title>
        <authorList>
            <person name="Poyet M."/>
            <person name="Groussin M."/>
            <person name="Gibbons S.M."/>
            <person name="Avila-Pacheco J."/>
            <person name="Jiang X."/>
            <person name="Kearney S.M."/>
            <person name="Perrotta A.R."/>
            <person name="Berdy B."/>
            <person name="Zhao S."/>
            <person name="Lieberman T.D."/>
            <person name="Swanson P.K."/>
            <person name="Smith M."/>
            <person name="Roesemann S."/>
            <person name="Alexander J.E."/>
            <person name="Rich S.A."/>
            <person name="Livny J."/>
            <person name="Vlamakis H."/>
            <person name="Clish C."/>
            <person name="Bullock K."/>
            <person name="Deik A."/>
            <person name="Scott J."/>
            <person name="Pierce K.A."/>
            <person name="Xavier R.J."/>
            <person name="Alm E.J."/>
        </authorList>
    </citation>
    <scope>NUCLEOTIDE SEQUENCE [LARGE SCALE GENOMIC DNA]</scope>
    <source>
        <strain evidence="2 3">BIOML-A16</strain>
    </source>
</reference>
<dbReference type="Proteomes" id="UP000448908">
    <property type="component" value="Unassembled WGS sequence"/>
</dbReference>
<feature type="region of interest" description="Disordered" evidence="1">
    <location>
        <begin position="1"/>
        <end position="26"/>
    </location>
</feature>
<sequence>MCRHYENHAPGTGERSRSGFQSRSSITCGQILPPAYQPAERHGPAARAARIERVKSRAGLNGTENGSATGHCTRNRI</sequence>
<dbReference type="RefSeq" id="WP_155152678.1">
    <property type="nucleotide sequence ID" value="NZ_WNCS01000020.1"/>
</dbReference>
<dbReference type="AlphaFoldDB" id="A0AA44ANW6"/>
<evidence type="ECO:0000313" key="3">
    <source>
        <dbReference type="Proteomes" id="UP000448908"/>
    </source>
</evidence>
<accession>A0AA44ANW6</accession>
<organism evidence="2 3">
    <name type="scientific">Parabacteroides merdae</name>
    <dbReference type="NCBI Taxonomy" id="46503"/>
    <lineage>
        <taxon>Bacteria</taxon>
        <taxon>Pseudomonadati</taxon>
        <taxon>Bacteroidota</taxon>
        <taxon>Bacteroidia</taxon>
        <taxon>Bacteroidales</taxon>
        <taxon>Tannerellaceae</taxon>
        <taxon>Parabacteroides</taxon>
    </lineage>
</organism>
<feature type="region of interest" description="Disordered" evidence="1">
    <location>
        <begin position="54"/>
        <end position="77"/>
    </location>
</feature>